<dbReference type="EMBL" id="JACIDV010000002">
    <property type="protein sequence ID" value="MBB3944926.1"/>
    <property type="molecule type" value="Genomic_DNA"/>
</dbReference>
<evidence type="ECO:0000256" key="1">
    <source>
        <dbReference type="SAM" id="MobiDB-lite"/>
    </source>
</evidence>
<feature type="transmembrane region" description="Helical" evidence="2">
    <location>
        <begin position="21"/>
        <end position="42"/>
    </location>
</feature>
<accession>A0A7W6CCY1</accession>
<gene>
    <name evidence="3" type="ORF">GGQ73_000851</name>
</gene>
<keyword evidence="2" id="KW-0812">Transmembrane</keyword>
<dbReference type="Proteomes" id="UP000565286">
    <property type="component" value="Unassembled WGS sequence"/>
</dbReference>
<evidence type="ECO:0000256" key="2">
    <source>
        <dbReference type="SAM" id="Phobius"/>
    </source>
</evidence>
<dbReference type="RefSeq" id="WP_174152188.1">
    <property type="nucleotide sequence ID" value="NZ_JAAMCM010000003.1"/>
</dbReference>
<organism evidence="3 4">
    <name type="scientific">Rhizobium skierniewicense</name>
    <dbReference type="NCBI Taxonomy" id="984260"/>
    <lineage>
        <taxon>Bacteria</taxon>
        <taxon>Pseudomonadati</taxon>
        <taxon>Pseudomonadota</taxon>
        <taxon>Alphaproteobacteria</taxon>
        <taxon>Hyphomicrobiales</taxon>
        <taxon>Rhizobiaceae</taxon>
        <taxon>Rhizobium/Agrobacterium group</taxon>
        <taxon>Rhizobium</taxon>
    </lineage>
</organism>
<evidence type="ECO:0000313" key="3">
    <source>
        <dbReference type="EMBL" id="MBB3944926.1"/>
    </source>
</evidence>
<proteinExistence type="predicted"/>
<feature type="compositionally biased region" description="Low complexity" evidence="1">
    <location>
        <begin position="49"/>
        <end position="58"/>
    </location>
</feature>
<protein>
    <submittedName>
        <fullName evidence="3">Uncharacterized protein</fullName>
    </submittedName>
</protein>
<keyword evidence="2" id="KW-0472">Membrane</keyword>
<feature type="compositionally biased region" description="Pro residues" evidence="1">
    <location>
        <begin position="98"/>
        <end position="109"/>
    </location>
</feature>
<keyword evidence="2" id="KW-1133">Transmembrane helix</keyword>
<name>A0A7W6CCY1_9HYPH</name>
<feature type="region of interest" description="Disordered" evidence="1">
    <location>
        <begin position="49"/>
        <end position="109"/>
    </location>
</feature>
<sequence>MPQGPEKKVFTPTESRQGFKGSPVLVILVISLVLAGAVWMVAETWGEATAPATTETQPAPGPSNAPADPGARAAGSFDNNTPSGAAPATGGTDSNPNPGQPARPAQPAP</sequence>
<evidence type="ECO:0000313" key="4">
    <source>
        <dbReference type="Proteomes" id="UP000565286"/>
    </source>
</evidence>
<reference evidence="3 4" key="1">
    <citation type="submission" date="2020-08" db="EMBL/GenBank/DDBJ databases">
        <title>Genomic Encyclopedia of Type Strains, Phase IV (KMG-IV): sequencing the most valuable type-strain genomes for metagenomic binning, comparative biology and taxonomic classification.</title>
        <authorList>
            <person name="Goeker M."/>
        </authorList>
    </citation>
    <scope>NUCLEOTIDE SEQUENCE [LARGE SCALE GENOMIC DNA]</scope>
    <source>
        <strain evidence="3 4">DSM 26438</strain>
    </source>
</reference>
<dbReference type="AlphaFoldDB" id="A0A7W6CCY1"/>
<keyword evidence="4" id="KW-1185">Reference proteome</keyword>
<comment type="caution">
    <text evidence="3">The sequence shown here is derived from an EMBL/GenBank/DDBJ whole genome shotgun (WGS) entry which is preliminary data.</text>
</comment>